<name>A0A0F8Z4X2_9ZZZZ</name>
<accession>A0A0F8Z4X2</accession>
<gene>
    <name evidence="1" type="ORF">LCGC14_2817390</name>
</gene>
<dbReference type="EMBL" id="LAZR01053300">
    <property type="protein sequence ID" value="KKK81050.1"/>
    <property type="molecule type" value="Genomic_DNA"/>
</dbReference>
<organism evidence="1">
    <name type="scientific">marine sediment metagenome</name>
    <dbReference type="NCBI Taxonomy" id="412755"/>
    <lineage>
        <taxon>unclassified sequences</taxon>
        <taxon>metagenomes</taxon>
        <taxon>ecological metagenomes</taxon>
    </lineage>
</organism>
<comment type="caution">
    <text evidence="1">The sequence shown here is derived from an EMBL/GenBank/DDBJ whole genome shotgun (WGS) entry which is preliminary data.</text>
</comment>
<proteinExistence type="predicted"/>
<protein>
    <submittedName>
        <fullName evidence="1">Uncharacterized protein</fullName>
    </submittedName>
</protein>
<sequence>PKFSASEDQIAIANLSQICHDLMKDYSNSHEKLKELEYFSIIKNELKQIEEIGLNLLRAKTGEKIIKSDF</sequence>
<reference evidence="1" key="1">
    <citation type="journal article" date="2015" name="Nature">
        <title>Complex archaea that bridge the gap between prokaryotes and eukaryotes.</title>
        <authorList>
            <person name="Spang A."/>
            <person name="Saw J.H."/>
            <person name="Jorgensen S.L."/>
            <person name="Zaremba-Niedzwiedzka K."/>
            <person name="Martijn J."/>
            <person name="Lind A.E."/>
            <person name="van Eijk R."/>
            <person name="Schleper C."/>
            <person name="Guy L."/>
            <person name="Ettema T.J."/>
        </authorList>
    </citation>
    <scope>NUCLEOTIDE SEQUENCE</scope>
</reference>
<evidence type="ECO:0000313" key="1">
    <source>
        <dbReference type="EMBL" id="KKK81050.1"/>
    </source>
</evidence>
<feature type="non-terminal residue" evidence="1">
    <location>
        <position position="1"/>
    </location>
</feature>
<dbReference type="AlphaFoldDB" id="A0A0F8Z4X2"/>